<evidence type="ECO:0000256" key="7">
    <source>
        <dbReference type="ARBA" id="ARBA00023033"/>
    </source>
</evidence>
<dbReference type="Gene3D" id="3.50.50.60">
    <property type="entry name" value="FAD/NAD(P)-binding domain"/>
    <property type="match status" value="2"/>
</dbReference>
<accession>A0ABV7LCT3</accession>
<proteinExistence type="inferred from homology"/>
<keyword evidence="7 9" id="KW-0503">Monooxygenase</keyword>
<dbReference type="RefSeq" id="WP_376831733.1">
    <property type="nucleotide sequence ID" value="NZ_JBHLWR010000006.1"/>
</dbReference>
<keyword evidence="4" id="KW-0285">Flavoprotein</keyword>
<comment type="caution">
    <text evidence="9">The sequence shown here is derived from an EMBL/GenBank/DDBJ whole genome shotgun (WGS) entry which is preliminary data.</text>
</comment>
<evidence type="ECO:0000256" key="1">
    <source>
        <dbReference type="ARBA" id="ARBA00001974"/>
    </source>
</evidence>
<name>A0ABV7LCT3_9HYPH</name>
<dbReference type="SUPFAM" id="SSF51905">
    <property type="entry name" value="FAD/NAD(P)-binding domain"/>
    <property type="match status" value="1"/>
</dbReference>
<evidence type="ECO:0000313" key="9">
    <source>
        <dbReference type="EMBL" id="MFC3265445.1"/>
    </source>
</evidence>
<dbReference type="Pfam" id="PF01494">
    <property type="entry name" value="FAD_binding_3"/>
    <property type="match status" value="1"/>
</dbReference>
<dbReference type="InterPro" id="IPR036188">
    <property type="entry name" value="FAD/NAD-bd_sf"/>
</dbReference>
<evidence type="ECO:0000256" key="6">
    <source>
        <dbReference type="ARBA" id="ARBA00023002"/>
    </source>
</evidence>
<keyword evidence="10" id="KW-1185">Reference proteome</keyword>
<gene>
    <name evidence="9" type="ORF">ACFOEX_03575</name>
</gene>
<keyword evidence="5" id="KW-0274">FAD</keyword>
<evidence type="ECO:0000256" key="4">
    <source>
        <dbReference type="ARBA" id="ARBA00022630"/>
    </source>
</evidence>
<protein>
    <submittedName>
        <fullName evidence="9">FAD-dependent monooxygenase</fullName>
    </submittedName>
</protein>
<dbReference type="NCBIfam" id="TIGR01988">
    <property type="entry name" value="Ubi-OHases"/>
    <property type="match status" value="1"/>
</dbReference>
<evidence type="ECO:0000313" key="10">
    <source>
        <dbReference type="Proteomes" id="UP001595536"/>
    </source>
</evidence>
<evidence type="ECO:0000256" key="3">
    <source>
        <dbReference type="ARBA" id="ARBA00005349"/>
    </source>
</evidence>
<comment type="pathway">
    <text evidence="2">Cofactor biosynthesis; ubiquinone biosynthesis.</text>
</comment>
<comment type="cofactor">
    <cofactor evidence="1">
        <name>FAD</name>
        <dbReference type="ChEBI" id="CHEBI:57692"/>
    </cofactor>
</comment>
<evidence type="ECO:0000259" key="8">
    <source>
        <dbReference type="Pfam" id="PF01494"/>
    </source>
</evidence>
<dbReference type="Proteomes" id="UP001595536">
    <property type="component" value="Unassembled WGS sequence"/>
</dbReference>
<sequence length="408" mass="43456">MAFSAQTILIAGGGIVGLTLAVALKRELGAAADVVVADPALFATRPESLRGLRVSALAPDCRRLLERTGAWTRVAPEAQPVTAMRLTDSALEDPVRSALFGFDADPAEGEPLAHMVANDDVADALLEQARLAGVILLARRVVRWNADVMASGGAGVARLDGGETMTAHLLVAADGARSSLRAEAGIEWYGWSYGQSGVVATISHSRPHHGVATQHFLPSGAFAILPLTGNRSSIVWSERDENIPAIRALDREDLLAEIRRRFGLERGSLHLDHYPVGVFPLSLGVARRFHAPGMVLAGDAAHQVHPIAGQGLNLGLRDVMALEELVVRAIRLGLPAADGETAREYDRRRRADVMAMALTTDAINRLFSNDVAPLRLLRGVGARLVGRAPGIRRFMARRAAGLASIARG</sequence>
<dbReference type="GO" id="GO:0004497">
    <property type="term" value="F:monooxygenase activity"/>
    <property type="evidence" value="ECO:0007669"/>
    <property type="project" value="UniProtKB-KW"/>
</dbReference>
<dbReference type="InterPro" id="IPR002938">
    <property type="entry name" value="FAD-bd"/>
</dbReference>
<organism evidence="9 10">
    <name type="scientific">Camelimonas abortus</name>
    <dbReference type="NCBI Taxonomy" id="1017184"/>
    <lineage>
        <taxon>Bacteria</taxon>
        <taxon>Pseudomonadati</taxon>
        <taxon>Pseudomonadota</taxon>
        <taxon>Alphaproteobacteria</taxon>
        <taxon>Hyphomicrobiales</taxon>
        <taxon>Chelatococcaceae</taxon>
        <taxon>Camelimonas</taxon>
    </lineage>
</organism>
<dbReference type="PRINTS" id="PR00420">
    <property type="entry name" value="RNGMNOXGNASE"/>
</dbReference>
<dbReference type="EMBL" id="JBHRUV010000017">
    <property type="protein sequence ID" value="MFC3265445.1"/>
    <property type="molecule type" value="Genomic_DNA"/>
</dbReference>
<keyword evidence="6" id="KW-0560">Oxidoreductase</keyword>
<dbReference type="InterPro" id="IPR018168">
    <property type="entry name" value="Ubi_Hdrlase_CS"/>
</dbReference>
<dbReference type="PANTHER" id="PTHR43876">
    <property type="entry name" value="UBIQUINONE BIOSYNTHESIS MONOOXYGENASE COQ6, MITOCHONDRIAL"/>
    <property type="match status" value="1"/>
</dbReference>
<dbReference type="PANTHER" id="PTHR43876:SF7">
    <property type="entry name" value="UBIQUINONE BIOSYNTHESIS MONOOXYGENASE COQ6, MITOCHONDRIAL"/>
    <property type="match status" value="1"/>
</dbReference>
<dbReference type="InterPro" id="IPR010971">
    <property type="entry name" value="UbiH/COQ6"/>
</dbReference>
<dbReference type="InterPro" id="IPR051205">
    <property type="entry name" value="UbiH/COQ6_monooxygenase"/>
</dbReference>
<comment type="similarity">
    <text evidence="3">Belongs to the UbiH/COQ6 family.</text>
</comment>
<evidence type="ECO:0000256" key="5">
    <source>
        <dbReference type="ARBA" id="ARBA00022827"/>
    </source>
</evidence>
<feature type="domain" description="FAD-binding" evidence="8">
    <location>
        <begin position="7"/>
        <end position="354"/>
    </location>
</feature>
<dbReference type="PROSITE" id="PS01304">
    <property type="entry name" value="UBIH"/>
    <property type="match status" value="1"/>
</dbReference>
<reference evidence="10" key="1">
    <citation type="journal article" date="2019" name="Int. J. Syst. Evol. Microbiol.">
        <title>The Global Catalogue of Microorganisms (GCM) 10K type strain sequencing project: providing services to taxonomists for standard genome sequencing and annotation.</title>
        <authorList>
            <consortium name="The Broad Institute Genomics Platform"/>
            <consortium name="The Broad Institute Genome Sequencing Center for Infectious Disease"/>
            <person name="Wu L."/>
            <person name="Ma J."/>
        </authorList>
    </citation>
    <scope>NUCLEOTIDE SEQUENCE [LARGE SCALE GENOMIC DNA]</scope>
    <source>
        <strain evidence="10">CCM 7941</strain>
    </source>
</reference>
<evidence type="ECO:0000256" key="2">
    <source>
        <dbReference type="ARBA" id="ARBA00004749"/>
    </source>
</evidence>